<dbReference type="InterPro" id="IPR050260">
    <property type="entry name" value="FAD-bd_OxRdtase"/>
</dbReference>
<comment type="caution">
    <text evidence="6">The sequence shown here is derived from an EMBL/GenBank/DDBJ whole genome shotgun (WGS) entry which is preliminary data.</text>
</comment>
<evidence type="ECO:0000256" key="1">
    <source>
        <dbReference type="ARBA" id="ARBA00001974"/>
    </source>
</evidence>
<dbReference type="Pfam" id="PF21349">
    <property type="entry name" value="RUBY_RBDX"/>
    <property type="match status" value="1"/>
</dbReference>
<reference evidence="6 7" key="1">
    <citation type="journal article" date="2024" name="Appl. Environ. Microbiol.">
        <title>Pontiella agarivorans sp. nov., a novel marine anaerobic bacterium capable of degrading macroalgal polysaccharides and fixing nitrogen.</title>
        <authorList>
            <person name="Liu N."/>
            <person name="Kivenson V."/>
            <person name="Peng X."/>
            <person name="Cui Z."/>
            <person name="Lankiewicz T.S."/>
            <person name="Gosselin K.M."/>
            <person name="English C.J."/>
            <person name="Blair E.M."/>
            <person name="O'Malley M.A."/>
            <person name="Valentine D.L."/>
        </authorList>
    </citation>
    <scope>NUCLEOTIDE SEQUENCE [LARGE SCALE GENOMIC DNA]</scope>
    <source>
        <strain evidence="6 7">NLcol2</strain>
    </source>
</reference>
<evidence type="ECO:0000256" key="4">
    <source>
        <dbReference type="ARBA" id="ARBA00022827"/>
    </source>
</evidence>
<comment type="cofactor">
    <cofactor evidence="1">
        <name>FAD</name>
        <dbReference type="ChEBI" id="CHEBI:57692"/>
    </cofactor>
</comment>
<comment type="similarity">
    <text evidence="2">Belongs to the FAD-dependent oxidoreductase family.</text>
</comment>
<evidence type="ECO:0000256" key="3">
    <source>
        <dbReference type="ARBA" id="ARBA00022630"/>
    </source>
</evidence>
<keyword evidence="4" id="KW-0274">FAD</keyword>
<evidence type="ECO:0000259" key="5">
    <source>
        <dbReference type="PROSITE" id="PS50903"/>
    </source>
</evidence>
<dbReference type="PROSITE" id="PS50903">
    <property type="entry name" value="RUBREDOXIN_LIKE"/>
    <property type="match status" value="1"/>
</dbReference>
<organism evidence="6 7">
    <name type="scientific">Pontiella agarivorans</name>
    <dbReference type="NCBI Taxonomy" id="3038953"/>
    <lineage>
        <taxon>Bacteria</taxon>
        <taxon>Pseudomonadati</taxon>
        <taxon>Kiritimatiellota</taxon>
        <taxon>Kiritimatiellia</taxon>
        <taxon>Kiritimatiellales</taxon>
        <taxon>Pontiellaceae</taxon>
        <taxon>Pontiella</taxon>
    </lineage>
</organism>
<proteinExistence type="inferred from homology"/>
<dbReference type="CDD" id="cd00729">
    <property type="entry name" value="rubredoxin_SM"/>
    <property type="match status" value="1"/>
</dbReference>
<dbReference type="PANTHER" id="PTHR43429:SF3">
    <property type="entry name" value="NITRITE REDUCTASE [NAD(P)H]"/>
    <property type="match status" value="1"/>
</dbReference>
<dbReference type="PRINTS" id="PR00411">
    <property type="entry name" value="PNDRDTASEI"/>
</dbReference>
<dbReference type="Proteomes" id="UP001290861">
    <property type="component" value="Unassembled WGS sequence"/>
</dbReference>
<dbReference type="Pfam" id="PF18267">
    <property type="entry name" value="Rubredoxin_C"/>
    <property type="match status" value="1"/>
</dbReference>
<dbReference type="InterPro" id="IPR041575">
    <property type="entry name" value="Rubredoxin_C"/>
</dbReference>
<name>A0ABU5MVD2_9BACT</name>
<evidence type="ECO:0000313" key="7">
    <source>
        <dbReference type="Proteomes" id="UP001290861"/>
    </source>
</evidence>
<dbReference type="PRINTS" id="PR00368">
    <property type="entry name" value="FADPNR"/>
</dbReference>
<sequence>MEKNSEKTWRCSICGYLHYGDEAPEICPICDAKPEDFKEIETTVRPERRNPGHERVVIIGAGIAGVSAAETIREHAPDAEIILLSKEEGLPYWRLNLTRMLAGDFQEKNLPLHAETWYAERNIDLRDGITVTRILLTEKAVELEGGDTIQFDKLIVATGSHPFIPPIPGADLENVFAVRTADDVRGILNVIDENTNVVCIGGGILGLETAAALAKQKTRVTVLESFDYIMPLQLNPEGSEVMKQHLGKLNVEVVAKAQADCIIGDGHVTGVHLKRGQLIPADVVVITAGDRANAELLEEAGLMVKKGVLVDNFLRTSNPDIYAVGDVAEHDGVRYGAWAPAMYMGKIAGMNAAGVPTEFGGIPRSHMIKVVGKPMLSIGVITPVDGSYRMIEDYADGGYRMFMLRDGRFTGCLLLGKMKLLKPVRKAIQARLDLKAMLAPDTTAQDIADFLSAS</sequence>
<keyword evidence="7" id="KW-1185">Reference proteome</keyword>
<dbReference type="SUPFAM" id="SSF57802">
    <property type="entry name" value="Rubredoxin-like"/>
    <property type="match status" value="1"/>
</dbReference>
<dbReference type="InterPro" id="IPR048574">
    <property type="entry name" value="RUBY_RBDX"/>
</dbReference>
<dbReference type="InterPro" id="IPR036188">
    <property type="entry name" value="FAD/NAD-bd_sf"/>
</dbReference>
<feature type="domain" description="Rubredoxin-like" evidence="5">
    <location>
        <begin position="6"/>
        <end position="40"/>
    </location>
</feature>
<dbReference type="Gene3D" id="3.30.390.30">
    <property type="match status" value="1"/>
</dbReference>
<dbReference type="SUPFAM" id="SSF51905">
    <property type="entry name" value="FAD/NAD(P)-binding domain"/>
    <property type="match status" value="2"/>
</dbReference>
<dbReference type="InterPro" id="IPR023753">
    <property type="entry name" value="FAD/NAD-binding_dom"/>
</dbReference>
<accession>A0ABU5MVD2</accession>
<evidence type="ECO:0000256" key="2">
    <source>
        <dbReference type="ARBA" id="ARBA00006442"/>
    </source>
</evidence>
<keyword evidence="3" id="KW-0285">Flavoprotein</keyword>
<dbReference type="CDD" id="cd00636">
    <property type="entry name" value="TroA-like"/>
    <property type="match status" value="1"/>
</dbReference>
<dbReference type="EMBL" id="JARVCO010000007">
    <property type="protein sequence ID" value="MDZ8118178.1"/>
    <property type="molecule type" value="Genomic_DNA"/>
</dbReference>
<dbReference type="Pfam" id="PF07992">
    <property type="entry name" value="Pyr_redox_2"/>
    <property type="match status" value="1"/>
</dbReference>
<dbReference type="Gene3D" id="2.20.28.10">
    <property type="match status" value="1"/>
</dbReference>
<dbReference type="InterPro" id="IPR024934">
    <property type="entry name" value="Rubredoxin-like_dom"/>
</dbReference>
<evidence type="ECO:0000313" key="6">
    <source>
        <dbReference type="EMBL" id="MDZ8118178.1"/>
    </source>
</evidence>
<dbReference type="InterPro" id="IPR016156">
    <property type="entry name" value="FAD/NAD-linked_Rdtase_dimer_sf"/>
</dbReference>
<gene>
    <name evidence="6" type="ORF">P9H32_06000</name>
</gene>
<protein>
    <submittedName>
        <fullName evidence="6">FAD-dependent oxidoreductase</fullName>
    </submittedName>
</protein>
<dbReference type="PANTHER" id="PTHR43429">
    <property type="entry name" value="PYRIDINE NUCLEOTIDE-DISULFIDE OXIDOREDUCTASE DOMAIN-CONTAINING"/>
    <property type="match status" value="1"/>
</dbReference>
<dbReference type="Gene3D" id="3.50.50.60">
    <property type="entry name" value="FAD/NAD(P)-binding domain"/>
    <property type="match status" value="2"/>
</dbReference>